<dbReference type="EMBL" id="LZLC01000245">
    <property type="protein sequence ID" value="OBJ36566.1"/>
    <property type="molecule type" value="Genomic_DNA"/>
</dbReference>
<dbReference type="AlphaFoldDB" id="A0A1A3GMD0"/>
<evidence type="ECO:0000313" key="2">
    <source>
        <dbReference type="Proteomes" id="UP000093898"/>
    </source>
</evidence>
<dbReference type="OrthoDB" id="5096160at2"/>
<comment type="caution">
    <text evidence="1">The sequence shown here is derived from an EMBL/GenBank/DDBJ whole genome shotgun (WGS) entry which is preliminary data.</text>
</comment>
<dbReference type="RefSeq" id="WP_064985867.1">
    <property type="nucleotide sequence ID" value="NZ_LZLC01000245.1"/>
</dbReference>
<accession>A0A1A3GMD0</accession>
<dbReference type="Proteomes" id="UP000093898">
    <property type="component" value="Unassembled WGS sequence"/>
</dbReference>
<organism evidence="1 2">
    <name type="scientific">Mycolicibacterium mucogenicum</name>
    <name type="common">Mycobacterium mucogenicum</name>
    <dbReference type="NCBI Taxonomy" id="56689"/>
    <lineage>
        <taxon>Bacteria</taxon>
        <taxon>Bacillati</taxon>
        <taxon>Actinomycetota</taxon>
        <taxon>Actinomycetes</taxon>
        <taxon>Mycobacteriales</taxon>
        <taxon>Mycobacteriaceae</taxon>
        <taxon>Mycolicibacterium</taxon>
    </lineage>
</organism>
<protein>
    <submittedName>
        <fullName evidence="1">Uncharacterized protein</fullName>
    </submittedName>
</protein>
<evidence type="ECO:0000313" key="1">
    <source>
        <dbReference type="EMBL" id="OBJ36566.1"/>
    </source>
</evidence>
<gene>
    <name evidence="1" type="ORF">A5630_06855</name>
</gene>
<sequence>MEPIELPLDLQIPGRLPGFGPGFMAHGPASSADLLAPLTRRAGVGAIVTSRDTAATRKAIRTVLGTNPAASVLADADRYSGKKRRIGAEGMTVGWIQMQLRAGCEWALTDSGYIPAADSVALQHVLAWSAKSERIIVALPLALSWLTDHRDELCSAINAAGVPVALILEHETDPLSRREAVCGLIEVLACDAPVLLLRSDVSTLGALAHGAAVVSVGTRSRYRHIYPLPEKDDDSEGFTPPTSAFVRPLLSFKYLDIIADLHTRNPDSALWKCGCVICAGRTIDWITTAVDREAAAFEHSVAALALTAAELLGDPMPSIRWQTMCAEAQLAFDEIPYPSGKPRQFPAALRAWVQSTPQSAAS</sequence>
<proteinExistence type="predicted"/>
<name>A0A1A3GMD0_MYCMU</name>
<reference evidence="2" key="1">
    <citation type="submission" date="2016-06" db="EMBL/GenBank/DDBJ databases">
        <authorList>
            <person name="Sutton G."/>
            <person name="Brinkac L."/>
            <person name="Sanka R."/>
            <person name="Adams M."/>
            <person name="Lau E."/>
            <person name="Garcia-Basteiro A."/>
            <person name="Lopez-Varela E."/>
            <person name="Palencia S."/>
        </authorList>
    </citation>
    <scope>NUCLEOTIDE SEQUENCE [LARGE SCALE GENOMIC DNA]</scope>
    <source>
        <strain evidence="2">1127319.6</strain>
    </source>
</reference>